<dbReference type="PANTHER" id="PTHR30579">
    <property type="entry name" value="TRANSCRIPTIONAL REGULATOR"/>
    <property type="match status" value="1"/>
</dbReference>
<dbReference type="InterPro" id="IPR050176">
    <property type="entry name" value="LTTR"/>
</dbReference>
<dbReference type="Proteomes" id="UP000444960">
    <property type="component" value="Unassembled WGS sequence"/>
</dbReference>
<dbReference type="PANTHER" id="PTHR30579:SF7">
    <property type="entry name" value="HTH-TYPE TRANSCRIPTIONAL REGULATOR LRHA-RELATED"/>
    <property type="match status" value="1"/>
</dbReference>
<feature type="domain" description="HTH lysR-type" evidence="5">
    <location>
        <begin position="16"/>
        <end position="68"/>
    </location>
</feature>
<evidence type="ECO:0000259" key="5">
    <source>
        <dbReference type="PROSITE" id="PS50931"/>
    </source>
</evidence>
<dbReference type="Pfam" id="PF00126">
    <property type="entry name" value="HTH_1"/>
    <property type="match status" value="1"/>
</dbReference>
<dbReference type="InterPro" id="IPR011991">
    <property type="entry name" value="ArsR-like_HTH"/>
</dbReference>
<keyword evidence="3" id="KW-0238">DNA-binding</keyword>
<dbReference type="Gene3D" id="1.10.10.10">
    <property type="entry name" value="Winged helix-like DNA-binding domain superfamily/Winged helix DNA-binding domain"/>
    <property type="match status" value="1"/>
</dbReference>
<gene>
    <name evidence="6" type="ORF">nbrc107696_20420</name>
</gene>
<dbReference type="GO" id="GO:0003700">
    <property type="term" value="F:DNA-binding transcription factor activity"/>
    <property type="evidence" value="ECO:0007669"/>
    <property type="project" value="InterPro"/>
</dbReference>
<dbReference type="SUPFAM" id="SSF46785">
    <property type="entry name" value="Winged helix' DNA-binding domain"/>
    <property type="match status" value="1"/>
</dbReference>
<sequence>MAYGREMSRTFDIVPLRSLAAVAATGGVSRAAQSLALTQSAVSQHLRRLEREAGTALVRKEGRGIAFTAAGEELLSHARAILAAHDAAVSRFTAEVSDTIVIGAAQNSAAVVLPLIMSSLREGFPGAEVRFHLDRNATVRSMLDSGRVDVAVTTRVAPEMTPRADGFRLRWLWSAHCPQPSADEPVPIVAFSAPCTLRQPSFDAFSGTPGGWHVTAEVNDLATGLEAARAGVGAMLVPVLDRLPDGLVGLDGAPTPPAIQLGVAYTERTRADVRETVTAVIGEHLGTDRVEMLHNRSFPMPA</sequence>
<dbReference type="OrthoDB" id="9803735at2"/>
<dbReference type="GO" id="GO:0003677">
    <property type="term" value="F:DNA binding"/>
    <property type="evidence" value="ECO:0007669"/>
    <property type="project" value="UniProtKB-KW"/>
</dbReference>
<dbReference type="EMBL" id="BJOV01000003">
    <property type="protein sequence ID" value="GEE01596.1"/>
    <property type="molecule type" value="Genomic_DNA"/>
</dbReference>
<dbReference type="InterPro" id="IPR036388">
    <property type="entry name" value="WH-like_DNA-bd_sf"/>
</dbReference>
<evidence type="ECO:0000313" key="7">
    <source>
        <dbReference type="Proteomes" id="UP000444960"/>
    </source>
</evidence>
<keyword evidence="4" id="KW-0804">Transcription</keyword>
<dbReference type="CDD" id="cd05466">
    <property type="entry name" value="PBP2_LTTR_substrate"/>
    <property type="match status" value="1"/>
</dbReference>
<dbReference type="SUPFAM" id="SSF53850">
    <property type="entry name" value="Periplasmic binding protein-like II"/>
    <property type="match status" value="1"/>
</dbReference>
<accession>A0A7I9V886</accession>
<evidence type="ECO:0000256" key="3">
    <source>
        <dbReference type="ARBA" id="ARBA00023125"/>
    </source>
</evidence>
<dbReference type="Gene3D" id="3.40.190.10">
    <property type="entry name" value="Periplasmic binding protein-like II"/>
    <property type="match status" value="2"/>
</dbReference>
<evidence type="ECO:0000313" key="6">
    <source>
        <dbReference type="EMBL" id="GEE01596.1"/>
    </source>
</evidence>
<evidence type="ECO:0000256" key="2">
    <source>
        <dbReference type="ARBA" id="ARBA00023015"/>
    </source>
</evidence>
<keyword evidence="7" id="KW-1185">Reference proteome</keyword>
<organism evidence="6 7">
    <name type="scientific">Gordonia spumicola</name>
    <dbReference type="NCBI Taxonomy" id="589161"/>
    <lineage>
        <taxon>Bacteria</taxon>
        <taxon>Bacillati</taxon>
        <taxon>Actinomycetota</taxon>
        <taxon>Actinomycetes</taxon>
        <taxon>Mycobacteriales</taxon>
        <taxon>Gordoniaceae</taxon>
        <taxon>Gordonia</taxon>
    </lineage>
</organism>
<reference evidence="7" key="1">
    <citation type="submission" date="2019-06" db="EMBL/GenBank/DDBJ databases">
        <title>Gordonia isolated from sludge of a wastewater treatment plant.</title>
        <authorList>
            <person name="Tamura T."/>
            <person name="Aoyama K."/>
            <person name="Kang Y."/>
            <person name="Saito S."/>
            <person name="Akiyama N."/>
            <person name="Yazawa K."/>
            <person name="Gonoi T."/>
            <person name="Mikami Y."/>
        </authorList>
    </citation>
    <scope>NUCLEOTIDE SEQUENCE [LARGE SCALE GENOMIC DNA]</scope>
    <source>
        <strain evidence="7">NBRC 107696</strain>
    </source>
</reference>
<dbReference type="Pfam" id="PF03466">
    <property type="entry name" value="LysR_substrate"/>
    <property type="match status" value="1"/>
</dbReference>
<dbReference type="InterPro" id="IPR005119">
    <property type="entry name" value="LysR_subst-bd"/>
</dbReference>
<dbReference type="AlphaFoldDB" id="A0A7I9V886"/>
<comment type="caution">
    <text evidence="6">The sequence shown here is derived from an EMBL/GenBank/DDBJ whole genome shotgun (WGS) entry which is preliminary data.</text>
</comment>
<dbReference type="InterPro" id="IPR036390">
    <property type="entry name" value="WH_DNA-bd_sf"/>
</dbReference>
<dbReference type="PROSITE" id="PS50931">
    <property type="entry name" value="HTH_LYSR"/>
    <property type="match status" value="1"/>
</dbReference>
<dbReference type="PRINTS" id="PR00039">
    <property type="entry name" value="HTHLYSR"/>
</dbReference>
<protein>
    <submittedName>
        <fullName evidence="6">LysR family transcriptional regulator</fullName>
    </submittedName>
</protein>
<evidence type="ECO:0000256" key="4">
    <source>
        <dbReference type="ARBA" id="ARBA00023163"/>
    </source>
</evidence>
<dbReference type="CDD" id="cd00090">
    <property type="entry name" value="HTH_ARSR"/>
    <property type="match status" value="1"/>
</dbReference>
<keyword evidence="2" id="KW-0805">Transcription regulation</keyword>
<dbReference type="InterPro" id="IPR000847">
    <property type="entry name" value="LysR_HTH_N"/>
</dbReference>
<evidence type="ECO:0000256" key="1">
    <source>
        <dbReference type="ARBA" id="ARBA00009437"/>
    </source>
</evidence>
<proteinExistence type="inferred from homology"/>
<name>A0A7I9V886_9ACTN</name>
<comment type="similarity">
    <text evidence="1">Belongs to the LysR transcriptional regulatory family.</text>
</comment>